<dbReference type="InterPro" id="IPR015797">
    <property type="entry name" value="NUDIX_hydrolase-like_dom_sf"/>
</dbReference>
<dbReference type="GO" id="GO:0005777">
    <property type="term" value="C:peroxisome"/>
    <property type="evidence" value="ECO:0007669"/>
    <property type="project" value="TreeGrafter"/>
</dbReference>
<dbReference type="Ensembl" id="ENSCCRT00000080753.2">
    <property type="protein sequence ID" value="ENSCCRP00000074489.2"/>
    <property type="gene ID" value="ENSCCRG00000026545.2"/>
</dbReference>
<feature type="domain" description="Nudix hydrolase" evidence="14">
    <location>
        <begin position="29"/>
        <end position="178"/>
    </location>
</feature>
<evidence type="ECO:0000313" key="15">
    <source>
        <dbReference type="Ensembl" id="ENSCCRP00000074489.2"/>
    </source>
</evidence>
<dbReference type="GO" id="GO:0005829">
    <property type="term" value="C:cytosol"/>
    <property type="evidence" value="ECO:0007669"/>
    <property type="project" value="TreeGrafter"/>
</dbReference>
<dbReference type="GO" id="GO:0035529">
    <property type="term" value="F:NADH pyrophosphatase activity"/>
    <property type="evidence" value="ECO:0007669"/>
    <property type="project" value="TreeGrafter"/>
</dbReference>
<evidence type="ECO:0000256" key="1">
    <source>
        <dbReference type="ARBA" id="ARBA00001936"/>
    </source>
</evidence>
<evidence type="ECO:0000256" key="9">
    <source>
        <dbReference type="ARBA" id="ARBA00093205"/>
    </source>
</evidence>
<keyword evidence="6" id="KW-0460">Magnesium</keyword>
<keyword evidence="7" id="KW-0464">Manganese</keyword>
<evidence type="ECO:0000256" key="6">
    <source>
        <dbReference type="ARBA" id="ARBA00022842"/>
    </source>
</evidence>
<dbReference type="GeneTree" id="ENSGT00390000013847"/>
<dbReference type="InterPro" id="IPR050241">
    <property type="entry name" value="NAD-cap_RNA_hydrolase_NudC"/>
</dbReference>
<evidence type="ECO:0000256" key="2">
    <source>
        <dbReference type="ARBA" id="ARBA00001946"/>
    </source>
</evidence>
<dbReference type="PANTHER" id="PTHR42904">
    <property type="entry name" value="NUDIX HYDROLASE, NUDC SUBFAMILY"/>
    <property type="match status" value="1"/>
</dbReference>
<keyword evidence="4" id="KW-0479">Metal-binding</keyword>
<dbReference type="GO" id="GO:0019677">
    <property type="term" value="P:NAD+ catabolic process"/>
    <property type="evidence" value="ECO:0007669"/>
    <property type="project" value="TreeGrafter"/>
</dbReference>
<comment type="cofactor">
    <cofactor evidence="1">
        <name>Mn(2+)</name>
        <dbReference type="ChEBI" id="CHEBI:29035"/>
    </cofactor>
</comment>
<dbReference type="CDD" id="cd04694">
    <property type="entry name" value="NUDIX_Nudt17"/>
    <property type="match status" value="1"/>
</dbReference>
<dbReference type="Proteomes" id="UP001108240">
    <property type="component" value="Unplaced"/>
</dbReference>
<dbReference type="GO" id="GO:0006742">
    <property type="term" value="P:NADP+ catabolic process"/>
    <property type="evidence" value="ECO:0007669"/>
    <property type="project" value="TreeGrafter"/>
</dbReference>
<dbReference type="GO" id="GO:0046872">
    <property type="term" value="F:metal ion binding"/>
    <property type="evidence" value="ECO:0007669"/>
    <property type="project" value="UniProtKB-KW"/>
</dbReference>
<keyword evidence="13" id="KW-1133">Transmembrane helix</keyword>
<evidence type="ECO:0000256" key="3">
    <source>
        <dbReference type="ARBA" id="ARBA00005582"/>
    </source>
</evidence>
<dbReference type="OMA" id="WPPIAIA"/>
<keyword evidence="13" id="KW-0812">Transmembrane</keyword>
<keyword evidence="13" id="KW-0472">Membrane</keyword>
<keyword evidence="16" id="KW-1185">Reference proteome</keyword>
<dbReference type="InterPro" id="IPR000086">
    <property type="entry name" value="NUDIX_hydrolase_dom"/>
</dbReference>
<evidence type="ECO:0000256" key="5">
    <source>
        <dbReference type="ARBA" id="ARBA00022801"/>
    </source>
</evidence>
<dbReference type="PROSITE" id="PS51462">
    <property type="entry name" value="NUDIX"/>
    <property type="match status" value="1"/>
</dbReference>
<dbReference type="InterPro" id="IPR033716">
    <property type="entry name" value="Nudt17_dom"/>
</dbReference>
<evidence type="ECO:0000256" key="13">
    <source>
        <dbReference type="SAM" id="Phobius"/>
    </source>
</evidence>
<organism evidence="15 16">
    <name type="scientific">Cyprinus carpio carpio</name>
    <dbReference type="NCBI Taxonomy" id="630221"/>
    <lineage>
        <taxon>Eukaryota</taxon>
        <taxon>Metazoa</taxon>
        <taxon>Chordata</taxon>
        <taxon>Craniata</taxon>
        <taxon>Vertebrata</taxon>
        <taxon>Euteleostomi</taxon>
        <taxon>Actinopterygii</taxon>
        <taxon>Neopterygii</taxon>
        <taxon>Teleostei</taxon>
        <taxon>Ostariophysi</taxon>
        <taxon>Cypriniformes</taxon>
        <taxon>Cyprinidae</taxon>
        <taxon>Cyprininae</taxon>
        <taxon>Cyprinus</taxon>
    </lineage>
</organism>
<evidence type="ECO:0000256" key="12">
    <source>
        <dbReference type="ARBA" id="ARBA00093663"/>
    </source>
</evidence>
<evidence type="ECO:0000256" key="8">
    <source>
        <dbReference type="ARBA" id="ARBA00026102"/>
    </source>
</evidence>
<evidence type="ECO:0000256" key="10">
    <source>
        <dbReference type="ARBA" id="ARBA00093415"/>
    </source>
</evidence>
<sequence length="217" mass="24890">MIIYITNNYKCIIQLYIFFKLLYFLYILIRNVPMSTVLLQSANQRLLLTRRASSLRIFSMFGFHRGHVELDEKLLDAGLRELKEETGLKQSPDEISSQLLGLWESVYPHLLSSGIPKRHHIVMYIILRSSQSHFQLQTRLRTDPAEVSACVWVYASLVKVVVSAVDSEKNCSNTKVSPHGELIETLLPVSDIERISTGTKFVLELWLKTLEPHSEMG</sequence>
<keyword evidence="5" id="KW-0378">Hydrolase</keyword>
<dbReference type="Pfam" id="PF00293">
    <property type="entry name" value="NUDIX"/>
    <property type="match status" value="1"/>
</dbReference>
<comment type="similarity">
    <text evidence="3">Belongs to the Nudix hydrolase family.</text>
</comment>
<dbReference type="GO" id="GO:0140933">
    <property type="term" value="F:5'-(N(7)-methylguanosine 5'-triphospho)-[mRNA] hydrolase activity"/>
    <property type="evidence" value="ECO:0007669"/>
    <property type="project" value="UniProtKB-EC"/>
</dbReference>
<comment type="catalytic activity">
    <reaction evidence="9">
        <text>a 5'-end (N(7)-methyl 5'-triphosphoguanosine)-ribonucleoside in mRNA + H2O = N(7)-methyl-GDP + a 5'-end phospho-ribonucleoside in mRNA + 2 H(+)</text>
        <dbReference type="Rhea" id="RHEA:67484"/>
        <dbReference type="Rhea" id="RHEA-COMP:15692"/>
        <dbReference type="Rhea" id="RHEA-COMP:17167"/>
        <dbReference type="ChEBI" id="CHEBI:15377"/>
        <dbReference type="ChEBI" id="CHEBI:15378"/>
        <dbReference type="ChEBI" id="CHEBI:63714"/>
        <dbReference type="ChEBI" id="CHEBI:138282"/>
        <dbReference type="ChEBI" id="CHEBI:156461"/>
        <dbReference type="EC" id="3.6.1.62"/>
    </reaction>
</comment>
<name>A0A8C1EBM9_CYPCA</name>
<evidence type="ECO:0000256" key="4">
    <source>
        <dbReference type="ARBA" id="ARBA00022723"/>
    </source>
</evidence>
<dbReference type="PANTHER" id="PTHR42904:SF1">
    <property type="entry name" value="NUCLEOSIDE DIPHOSPHATE-LINKED MOIETY X MOTIF 17"/>
    <property type="match status" value="1"/>
</dbReference>
<accession>A0A8C1EBM9</accession>
<dbReference type="Gene3D" id="3.90.79.10">
    <property type="entry name" value="Nucleoside Triphosphate Pyrophosphohydrolase"/>
    <property type="match status" value="1"/>
</dbReference>
<comment type="cofactor">
    <cofactor evidence="2">
        <name>Mg(2+)</name>
        <dbReference type="ChEBI" id="CHEBI:18420"/>
    </cofactor>
</comment>
<evidence type="ECO:0000259" key="14">
    <source>
        <dbReference type="PROSITE" id="PS51462"/>
    </source>
</evidence>
<evidence type="ECO:0000256" key="7">
    <source>
        <dbReference type="ARBA" id="ARBA00023211"/>
    </source>
</evidence>
<proteinExistence type="inferred from homology"/>
<protein>
    <recommendedName>
        <fullName evidence="11">m7GpppN-mRNA hydrolase NUDT17</fullName>
        <ecNumber evidence="8">3.6.1.62</ecNumber>
    </recommendedName>
    <alternativeName>
        <fullName evidence="12">Nucleoside diphosphate-linked moiety X motif 17</fullName>
    </alternativeName>
</protein>
<dbReference type="AlphaFoldDB" id="A0A8C1EBM9"/>
<comment type="function">
    <text evidence="10">Acts as a decapping enzyme capable of hydrolyzing monomethylated capped RNAs (in vitro). Hydrolyzes monomethylated capped RNA after alpha and beta phosphates to form N(7)-methyl-GDP. Shows low activity towards unmethylated capped RNA.</text>
</comment>
<dbReference type="SUPFAM" id="SSF55811">
    <property type="entry name" value="Nudix"/>
    <property type="match status" value="1"/>
</dbReference>
<feature type="transmembrane region" description="Helical" evidence="13">
    <location>
        <begin position="12"/>
        <end position="29"/>
    </location>
</feature>
<reference evidence="15" key="2">
    <citation type="submission" date="2025-09" db="UniProtKB">
        <authorList>
            <consortium name="Ensembl"/>
        </authorList>
    </citation>
    <scope>IDENTIFICATION</scope>
</reference>
<reference evidence="15" key="1">
    <citation type="submission" date="2025-08" db="UniProtKB">
        <authorList>
            <consortium name="Ensembl"/>
        </authorList>
    </citation>
    <scope>IDENTIFICATION</scope>
</reference>
<dbReference type="EC" id="3.6.1.62" evidence="8"/>
<evidence type="ECO:0000256" key="11">
    <source>
        <dbReference type="ARBA" id="ARBA00093621"/>
    </source>
</evidence>
<evidence type="ECO:0000313" key="16">
    <source>
        <dbReference type="Proteomes" id="UP001108240"/>
    </source>
</evidence>